<gene>
    <name evidence="7" type="ORF">OLEA9_A054598</name>
</gene>
<dbReference type="Gramene" id="OE9A054598T1">
    <property type="protein sequence ID" value="OE9A054598C1"/>
    <property type="gene ID" value="OE9A054598"/>
</dbReference>
<evidence type="ECO:0000256" key="3">
    <source>
        <dbReference type="ARBA" id="ARBA00022712"/>
    </source>
</evidence>
<dbReference type="OrthoDB" id="759087at2759"/>
<comment type="subcellular location">
    <subcellularLocation>
        <location evidence="1">Cytoplasm</location>
    </subcellularLocation>
</comment>
<keyword evidence="2" id="KW-0963">Cytoplasm</keyword>
<dbReference type="Proteomes" id="UP000594638">
    <property type="component" value="Unassembled WGS sequence"/>
</dbReference>
<dbReference type="PANTHER" id="PTHR33347:SF1">
    <property type="entry name" value="PROTEIN SOB FIVE-LIKE 5"/>
    <property type="match status" value="1"/>
</dbReference>
<dbReference type="GO" id="GO:0009691">
    <property type="term" value="P:cytokinin biosynthetic process"/>
    <property type="evidence" value="ECO:0007669"/>
    <property type="project" value="UniProtKB-KW"/>
</dbReference>
<dbReference type="EMBL" id="CACTIH010004269">
    <property type="protein sequence ID" value="CAA2990401.1"/>
    <property type="molecule type" value="Genomic_DNA"/>
</dbReference>
<keyword evidence="3" id="KW-0203">Cytokinin biosynthesis</keyword>
<dbReference type="GO" id="GO:0009736">
    <property type="term" value="P:cytokinin-activated signaling pathway"/>
    <property type="evidence" value="ECO:0007669"/>
    <property type="project" value="UniProtKB-KW"/>
</dbReference>
<comment type="similarity">
    <text evidence="6">Belongs to the SOFL plant protein family.</text>
</comment>
<dbReference type="InterPro" id="IPR044670">
    <property type="entry name" value="SOFL"/>
</dbReference>
<proteinExistence type="inferred from homology"/>
<dbReference type="GO" id="GO:0005737">
    <property type="term" value="C:cytoplasm"/>
    <property type="evidence" value="ECO:0007669"/>
    <property type="project" value="UniProtKB-SubCell"/>
</dbReference>
<evidence type="ECO:0000313" key="7">
    <source>
        <dbReference type="EMBL" id="CAA2990401.1"/>
    </source>
</evidence>
<accession>A0A8S0SDT6</accession>
<dbReference type="PANTHER" id="PTHR33347">
    <property type="entry name" value="OSJNBA0091C07.3 PROTEIN"/>
    <property type="match status" value="1"/>
</dbReference>
<reference evidence="7 8" key="1">
    <citation type="submission" date="2019-12" db="EMBL/GenBank/DDBJ databases">
        <authorList>
            <person name="Alioto T."/>
            <person name="Alioto T."/>
            <person name="Gomez Garrido J."/>
        </authorList>
    </citation>
    <scope>NUCLEOTIDE SEQUENCE [LARGE SCALE GENOMIC DNA]</scope>
</reference>
<evidence type="ECO:0000256" key="2">
    <source>
        <dbReference type="ARBA" id="ARBA00022490"/>
    </source>
</evidence>
<evidence type="ECO:0000256" key="5">
    <source>
        <dbReference type="ARBA" id="ARBA00023242"/>
    </source>
</evidence>
<sequence length="128" mass="14686">MDLEHSSSSFSPYSVVKRVKVEDYDEENEDLSMISDASSRPPHLHEEDEFFSASIDATLSKINRSYMKNVKENSHRKVQEQPPLLDDTANSPIFYFSGKNFLLPNGQFSVENVLEYSQGHSTTQFEIF</sequence>
<keyword evidence="8" id="KW-1185">Reference proteome</keyword>
<name>A0A8S0SDT6_OLEEU</name>
<keyword evidence="4" id="KW-0932">Cytokinin signaling pathway</keyword>
<evidence type="ECO:0000256" key="6">
    <source>
        <dbReference type="ARBA" id="ARBA00024199"/>
    </source>
</evidence>
<dbReference type="AlphaFoldDB" id="A0A8S0SDT6"/>
<evidence type="ECO:0000256" key="1">
    <source>
        <dbReference type="ARBA" id="ARBA00004496"/>
    </source>
</evidence>
<protein>
    <submittedName>
        <fullName evidence="7">Uncharacterized protein</fullName>
    </submittedName>
</protein>
<comment type="caution">
    <text evidence="7">The sequence shown here is derived from an EMBL/GenBank/DDBJ whole genome shotgun (WGS) entry which is preliminary data.</text>
</comment>
<evidence type="ECO:0000313" key="8">
    <source>
        <dbReference type="Proteomes" id="UP000594638"/>
    </source>
</evidence>
<keyword evidence="5" id="KW-0539">Nucleus</keyword>
<organism evidence="7 8">
    <name type="scientific">Olea europaea subsp. europaea</name>
    <dbReference type="NCBI Taxonomy" id="158383"/>
    <lineage>
        <taxon>Eukaryota</taxon>
        <taxon>Viridiplantae</taxon>
        <taxon>Streptophyta</taxon>
        <taxon>Embryophyta</taxon>
        <taxon>Tracheophyta</taxon>
        <taxon>Spermatophyta</taxon>
        <taxon>Magnoliopsida</taxon>
        <taxon>eudicotyledons</taxon>
        <taxon>Gunneridae</taxon>
        <taxon>Pentapetalae</taxon>
        <taxon>asterids</taxon>
        <taxon>lamiids</taxon>
        <taxon>Lamiales</taxon>
        <taxon>Oleaceae</taxon>
        <taxon>Oleeae</taxon>
        <taxon>Olea</taxon>
    </lineage>
</organism>
<evidence type="ECO:0000256" key="4">
    <source>
        <dbReference type="ARBA" id="ARBA00022864"/>
    </source>
</evidence>